<dbReference type="EMBL" id="AP003287">
    <property type="protein sequence ID" value="BAB91767.1"/>
    <property type="molecule type" value="Genomic_DNA"/>
</dbReference>
<proteinExistence type="predicted"/>
<feature type="compositionally biased region" description="Gly residues" evidence="1">
    <location>
        <begin position="60"/>
        <end position="73"/>
    </location>
</feature>
<feature type="compositionally biased region" description="Basic residues" evidence="1">
    <location>
        <begin position="118"/>
        <end position="139"/>
    </location>
</feature>
<sequence length="198" mass="20291">MVAGGGHRHGGAAAERGEGKGEKRRWSTAHPRSTATTKKAAGAEEGGGAARVDGVDGIPAVGGLGEGVDGVDGGAAKPKEATPWRETVLASGEGRLEVVGDGGEREGDGASSIPAGRRCGKGRKRAREARGGARGRRRERREEGDDGWAPPVSEGGGRARPSAARVRGEAEWATGRGERERGGEERWAGRPKGGKGDF</sequence>
<feature type="compositionally biased region" description="Basic and acidic residues" evidence="1">
    <location>
        <begin position="166"/>
        <end position="198"/>
    </location>
</feature>
<gene>
    <name evidence="2" type="primary">P0679C12.39</name>
</gene>
<name>Q8LR23_ORYSJ</name>
<dbReference type="AlphaFoldDB" id="Q8LR23"/>
<feature type="compositionally biased region" description="Basic and acidic residues" evidence="1">
    <location>
        <begin position="94"/>
        <end position="108"/>
    </location>
</feature>
<feature type="compositionally biased region" description="Basic and acidic residues" evidence="1">
    <location>
        <begin position="15"/>
        <end position="25"/>
    </location>
</feature>
<reference evidence="2" key="1">
    <citation type="journal article" date="2002" name="Nature">
        <title>The genome sequence and structure of rice chromosome 1.</title>
        <authorList>
            <person name="Sasaki T."/>
            <person name="Matsumoto T."/>
            <person name="Yamamoto K."/>
            <person name="Sakata K."/>
            <person name="Baba T."/>
            <person name="Katayose Y."/>
            <person name="Wu J."/>
            <person name="Niimura Y."/>
            <person name="Cheng Z."/>
            <person name="Nagamura Y."/>
            <person name="Antonio B.A."/>
            <person name="Kanamori H."/>
            <person name="Hosokawa S."/>
            <person name="Masukawa M."/>
            <person name="Arikawa K."/>
            <person name="Chiden Y."/>
            <person name="Hayashi M."/>
            <person name="Okamoto M."/>
            <person name="Ando T."/>
            <person name="Aoki H."/>
            <person name="Arita K."/>
            <person name="Hamada M."/>
            <person name="Harada C."/>
            <person name="Hijishita S."/>
            <person name="Honda M."/>
            <person name="Ichikawa Y."/>
            <person name="Idonuma A."/>
            <person name="Iijima M."/>
            <person name="Ikeda M."/>
            <person name="Ikeno M."/>
            <person name="Itoh S."/>
            <person name="Itoh T."/>
            <person name="Itoh Y."/>
            <person name="Itoh Y."/>
            <person name="Iwabuchi A."/>
            <person name="Kamiya K."/>
            <person name="Karasawa W."/>
            <person name="Katagiri S."/>
            <person name="Kikuta A."/>
            <person name="Kobayashi N."/>
            <person name="Kono I."/>
            <person name="Machita K."/>
            <person name="Maehara T."/>
            <person name="Mizuno H."/>
            <person name="Mizubayashi T."/>
            <person name="Mukai Y."/>
            <person name="Nagasaki H."/>
            <person name="Nakashima M."/>
            <person name="Nakama Y."/>
            <person name="Nakamichi Y."/>
            <person name="Nakamura M."/>
            <person name="Namiki N."/>
            <person name="Negishi M."/>
            <person name="Ohta I."/>
            <person name="Ono N."/>
            <person name="Saji S."/>
            <person name="Sakai K."/>
            <person name="Shibata M."/>
            <person name="Shimokawa T."/>
            <person name="Shomura A."/>
            <person name="Song J."/>
            <person name="Takazaki Y."/>
            <person name="Terasawa K."/>
            <person name="Tsuji K."/>
            <person name="Waki K."/>
            <person name="Yamagata H."/>
            <person name="Yamane H."/>
            <person name="Yoshiki S."/>
            <person name="Yoshihara R."/>
            <person name="Yukawa K."/>
            <person name="Zhong H."/>
            <person name="Iwama H."/>
            <person name="Endo T."/>
            <person name="Ito H."/>
            <person name="Hahn J.H."/>
            <person name="Kim H.I."/>
            <person name="Eun M.Y."/>
            <person name="Yano M."/>
            <person name="Jiang J."/>
            <person name="Gojobori T."/>
        </authorList>
    </citation>
    <scope>NUCLEOTIDE SEQUENCE [LARGE SCALE GENOMIC DNA]</scope>
</reference>
<feature type="compositionally biased region" description="Basic residues" evidence="1">
    <location>
        <begin position="1"/>
        <end position="10"/>
    </location>
</feature>
<feature type="region of interest" description="Disordered" evidence="1">
    <location>
        <begin position="1"/>
        <end position="198"/>
    </location>
</feature>
<evidence type="ECO:0000256" key="1">
    <source>
        <dbReference type="SAM" id="MobiDB-lite"/>
    </source>
</evidence>
<accession>Q8LR23</accession>
<protein>
    <submittedName>
        <fullName evidence="2">Pr1-like protein</fullName>
    </submittedName>
</protein>
<evidence type="ECO:0000313" key="2">
    <source>
        <dbReference type="EMBL" id="BAB91767.1"/>
    </source>
</evidence>
<dbReference type="Proteomes" id="UP000817658">
    <property type="component" value="Chromosome 1"/>
</dbReference>
<organism evidence="2">
    <name type="scientific">Oryza sativa subsp. japonica</name>
    <name type="common">Rice</name>
    <dbReference type="NCBI Taxonomy" id="39947"/>
    <lineage>
        <taxon>Eukaryota</taxon>
        <taxon>Viridiplantae</taxon>
        <taxon>Streptophyta</taxon>
        <taxon>Embryophyta</taxon>
        <taxon>Tracheophyta</taxon>
        <taxon>Spermatophyta</taxon>
        <taxon>Magnoliopsida</taxon>
        <taxon>Liliopsida</taxon>
        <taxon>Poales</taxon>
        <taxon>Poaceae</taxon>
        <taxon>BOP clade</taxon>
        <taxon>Oryzoideae</taxon>
        <taxon>Oryzeae</taxon>
        <taxon>Oryzinae</taxon>
        <taxon>Oryza</taxon>
        <taxon>Oryza sativa</taxon>
    </lineage>
</organism>